<gene>
    <name evidence="1" type="ORF">BIT28_12000</name>
</gene>
<comment type="caution">
    <text evidence="1">The sequence shown here is derived from an EMBL/GenBank/DDBJ whole genome shotgun (WGS) entry which is preliminary data.</text>
</comment>
<evidence type="ECO:0000313" key="2">
    <source>
        <dbReference type="Proteomes" id="UP000186905"/>
    </source>
</evidence>
<dbReference type="RefSeq" id="WP_075766726.1">
    <property type="nucleotide sequence ID" value="NZ_MJIL01000089.1"/>
</dbReference>
<dbReference type="STRING" id="1903952.BIT28_12000"/>
<proteinExistence type="predicted"/>
<dbReference type="Proteomes" id="UP000186905">
    <property type="component" value="Unassembled WGS sequence"/>
</dbReference>
<reference evidence="1 2" key="1">
    <citation type="submission" date="2016-09" db="EMBL/GenBank/DDBJ databases">
        <title>Photobacterium proteolyticum sp. nov. a protease producing bacterium isolated from ocean sediments of Laizhou Bay.</title>
        <authorList>
            <person name="Li Y."/>
        </authorList>
    </citation>
    <scope>NUCLEOTIDE SEQUENCE [LARGE SCALE GENOMIC DNA]</scope>
    <source>
        <strain evidence="1 2">13-12</strain>
    </source>
</reference>
<protein>
    <submittedName>
        <fullName evidence="1">Uncharacterized protein</fullName>
    </submittedName>
</protein>
<sequence length="92" mass="10611">MMEETRSIDAFLADQDAKLAEIADTLQQHQTLVERYKLDRLQAILDGQLTAKQKNQREAEQRQFLQQLETTTVISSAQSTNHLPRRMRGISI</sequence>
<keyword evidence="2" id="KW-1185">Reference proteome</keyword>
<organism evidence="1 2">
    <name type="scientific">Photobacterium proteolyticum</name>
    <dbReference type="NCBI Taxonomy" id="1903952"/>
    <lineage>
        <taxon>Bacteria</taxon>
        <taxon>Pseudomonadati</taxon>
        <taxon>Pseudomonadota</taxon>
        <taxon>Gammaproteobacteria</taxon>
        <taxon>Vibrionales</taxon>
        <taxon>Vibrionaceae</taxon>
        <taxon>Photobacterium</taxon>
    </lineage>
</organism>
<dbReference type="AlphaFoldDB" id="A0A1Q9GF86"/>
<evidence type="ECO:0000313" key="1">
    <source>
        <dbReference type="EMBL" id="OLQ73084.1"/>
    </source>
</evidence>
<name>A0A1Q9GF86_9GAMM</name>
<dbReference type="EMBL" id="MJIL01000089">
    <property type="protein sequence ID" value="OLQ73084.1"/>
    <property type="molecule type" value="Genomic_DNA"/>
</dbReference>
<accession>A0A1Q9GF86</accession>
<dbReference type="OrthoDB" id="5817043at2"/>